<reference evidence="2" key="2">
    <citation type="submission" date="2015-01" db="EMBL/GenBank/DDBJ databases">
        <title>Evolutionary Origins and Diversification of the Mycorrhizal Mutualists.</title>
        <authorList>
            <consortium name="DOE Joint Genome Institute"/>
            <consortium name="Mycorrhizal Genomics Consortium"/>
            <person name="Kohler A."/>
            <person name="Kuo A."/>
            <person name="Nagy L.G."/>
            <person name="Floudas D."/>
            <person name="Copeland A."/>
            <person name="Barry K.W."/>
            <person name="Cichocki N."/>
            <person name="Veneault-Fourrey C."/>
            <person name="LaButti K."/>
            <person name="Lindquist E.A."/>
            <person name="Lipzen A."/>
            <person name="Lundell T."/>
            <person name="Morin E."/>
            <person name="Murat C."/>
            <person name="Riley R."/>
            <person name="Ohm R."/>
            <person name="Sun H."/>
            <person name="Tunlid A."/>
            <person name="Henrissat B."/>
            <person name="Grigoriev I.V."/>
            <person name="Hibbett D.S."/>
            <person name="Martin F."/>
        </authorList>
    </citation>
    <scope>NUCLEOTIDE SEQUENCE [LARGE SCALE GENOMIC DNA]</scope>
    <source>
        <strain evidence="2">Foug A</strain>
    </source>
</reference>
<dbReference type="EMBL" id="KN822061">
    <property type="protein sequence ID" value="KIM60551.1"/>
    <property type="molecule type" value="Genomic_DNA"/>
</dbReference>
<name>A0A0C3DXB5_9AGAM</name>
<sequence>MGHTWSVPRRFLPDSWVLAREVGLPQRFAVRRRHSTVKNVTPLSPSTLAVDISIFNVEPLNFGPQRSLSSLLDTNKVEVVDFQTPFRDQGMQFGIMYVAGKIFDAEGT</sequence>
<keyword evidence="2" id="KW-1185">Reference proteome</keyword>
<gene>
    <name evidence="1" type="ORF">SCLCIDRAFT_1216822</name>
</gene>
<dbReference type="Proteomes" id="UP000053989">
    <property type="component" value="Unassembled WGS sequence"/>
</dbReference>
<evidence type="ECO:0000313" key="1">
    <source>
        <dbReference type="EMBL" id="KIM60551.1"/>
    </source>
</evidence>
<reference evidence="1 2" key="1">
    <citation type="submission" date="2014-04" db="EMBL/GenBank/DDBJ databases">
        <authorList>
            <consortium name="DOE Joint Genome Institute"/>
            <person name="Kuo A."/>
            <person name="Kohler A."/>
            <person name="Nagy L.G."/>
            <person name="Floudas D."/>
            <person name="Copeland A."/>
            <person name="Barry K.W."/>
            <person name="Cichocki N."/>
            <person name="Veneault-Fourrey C."/>
            <person name="LaButti K."/>
            <person name="Lindquist E.A."/>
            <person name="Lipzen A."/>
            <person name="Lundell T."/>
            <person name="Morin E."/>
            <person name="Murat C."/>
            <person name="Sun H."/>
            <person name="Tunlid A."/>
            <person name="Henrissat B."/>
            <person name="Grigoriev I.V."/>
            <person name="Hibbett D.S."/>
            <person name="Martin F."/>
            <person name="Nordberg H.P."/>
            <person name="Cantor M.N."/>
            <person name="Hua S.X."/>
        </authorList>
    </citation>
    <scope>NUCLEOTIDE SEQUENCE [LARGE SCALE GENOMIC DNA]</scope>
    <source>
        <strain evidence="1 2">Foug A</strain>
    </source>
</reference>
<protein>
    <submittedName>
        <fullName evidence="1">Uncharacterized protein</fullName>
    </submittedName>
</protein>
<organism evidence="1 2">
    <name type="scientific">Scleroderma citrinum Foug A</name>
    <dbReference type="NCBI Taxonomy" id="1036808"/>
    <lineage>
        <taxon>Eukaryota</taxon>
        <taxon>Fungi</taxon>
        <taxon>Dikarya</taxon>
        <taxon>Basidiomycota</taxon>
        <taxon>Agaricomycotina</taxon>
        <taxon>Agaricomycetes</taxon>
        <taxon>Agaricomycetidae</taxon>
        <taxon>Boletales</taxon>
        <taxon>Sclerodermatineae</taxon>
        <taxon>Sclerodermataceae</taxon>
        <taxon>Scleroderma</taxon>
    </lineage>
</organism>
<dbReference type="HOGENOM" id="CLU_2198555_0_0_1"/>
<accession>A0A0C3DXB5</accession>
<evidence type="ECO:0000313" key="2">
    <source>
        <dbReference type="Proteomes" id="UP000053989"/>
    </source>
</evidence>
<dbReference type="InParanoid" id="A0A0C3DXB5"/>
<dbReference type="AlphaFoldDB" id="A0A0C3DXB5"/>
<proteinExistence type="predicted"/>